<dbReference type="PANTHER" id="PTHR22906">
    <property type="entry name" value="PROPERDIN"/>
    <property type="match status" value="1"/>
</dbReference>
<evidence type="ECO:0000313" key="3">
    <source>
        <dbReference type="EMBL" id="ELT99927.1"/>
    </source>
</evidence>
<dbReference type="EMBL" id="KB306385">
    <property type="protein sequence ID" value="ELT99927.1"/>
    <property type="molecule type" value="Genomic_DNA"/>
</dbReference>
<dbReference type="OrthoDB" id="6273859at2759"/>
<evidence type="ECO:0000313" key="5">
    <source>
        <dbReference type="Proteomes" id="UP000014760"/>
    </source>
</evidence>
<dbReference type="InterPro" id="IPR036383">
    <property type="entry name" value="TSP1_rpt_sf"/>
</dbReference>
<dbReference type="SMART" id="SM00209">
    <property type="entry name" value="TSP1"/>
    <property type="match status" value="2"/>
</dbReference>
<dbReference type="STRING" id="283909.R7U232"/>
<reference evidence="3 5" key="2">
    <citation type="journal article" date="2013" name="Nature">
        <title>Insights into bilaterian evolution from three spiralian genomes.</title>
        <authorList>
            <person name="Simakov O."/>
            <person name="Marletaz F."/>
            <person name="Cho S.J."/>
            <person name="Edsinger-Gonzales E."/>
            <person name="Havlak P."/>
            <person name="Hellsten U."/>
            <person name="Kuo D.H."/>
            <person name="Larsson T."/>
            <person name="Lv J."/>
            <person name="Arendt D."/>
            <person name="Savage R."/>
            <person name="Osoegawa K."/>
            <person name="de Jong P."/>
            <person name="Grimwood J."/>
            <person name="Chapman J.A."/>
            <person name="Shapiro H."/>
            <person name="Aerts A."/>
            <person name="Otillar R.P."/>
            <person name="Terry A.Y."/>
            <person name="Boore J.L."/>
            <person name="Grigoriev I.V."/>
            <person name="Lindberg D.R."/>
            <person name="Seaver E.C."/>
            <person name="Weisblat D.A."/>
            <person name="Putnam N.H."/>
            <person name="Rokhsar D.S."/>
        </authorList>
    </citation>
    <scope>NUCLEOTIDE SEQUENCE</scope>
    <source>
        <strain evidence="3 5">I ESC-2004</strain>
    </source>
</reference>
<reference evidence="5" key="1">
    <citation type="submission" date="2012-12" db="EMBL/GenBank/DDBJ databases">
        <authorList>
            <person name="Hellsten U."/>
            <person name="Grimwood J."/>
            <person name="Chapman J.A."/>
            <person name="Shapiro H."/>
            <person name="Aerts A."/>
            <person name="Otillar R.P."/>
            <person name="Terry A.Y."/>
            <person name="Boore J.L."/>
            <person name="Simakov O."/>
            <person name="Marletaz F."/>
            <person name="Cho S.-J."/>
            <person name="Edsinger-Gonzales E."/>
            <person name="Havlak P."/>
            <person name="Kuo D.-H."/>
            <person name="Larsson T."/>
            <person name="Lv J."/>
            <person name="Arendt D."/>
            <person name="Savage R."/>
            <person name="Osoegawa K."/>
            <person name="de Jong P."/>
            <person name="Lindberg D.R."/>
            <person name="Seaver E.C."/>
            <person name="Weisblat D.A."/>
            <person name="Putnam N.H."/>
            <person name="Grigoriev I.V."/>
            <person name="Rokhsar D.S."/>
        </authorList>
    </citation>
    <scope>NUCLEOTIDE SEQUENCE</scope>
    <source>
        <strain evidence="5">I ESC-2004</strain>
    </source>
</reference>
<proteinExistence type="predicted"/>
<dbReference type="AlphaFoldDB" id="R7U232"/>
<evidence type="ECO:0000256" key="2">
    <source>
        <dbReference type="ARBA" id="ARBA00023157"/>
    </source>
</evidence>
<dbReference type="HOGENOM" id="CLU_047129_2_1_1"/>
<sequence>WLSWSVCTSSCGGGSQFRIYICNKAHEYACNRTLTSSLGYSLRCNQQCCQATSTWLPWQQWTACSATLGQGTRRRERTCTGKECDGDALMHALCVATTLTPTQSRLPYSYEIIMHLNFR</sequence>
<feature type="non-terminal residue" evidence="3">
    <location>
        <position position="1"/>
    </location>
</feature>
<dbReference type="EnsemblMetazoa" id="CapteT126521">
    <property type="protein sequence ID" value="CapteP126521"/>
    <property type="gene ID" value="CapteG126521"/>
</dbReference>
<keyword evidence="5" id="KW-1185">Reference proteome</keyword>
<dbReference type="InterPro" id="IPR052065">
    <property type="entry name" value="Compl_asym_regulator"/>
</dbReference>
<dbReference type="Pfam" id="PF00090">
    <property type="entry name" value="TSP_1"/>
    <property type="match status" value="2"/>
</dbReference>
<evidence type="ECO:0000313" key="4">
    <source>
        <dbReference type="EnsemblMetazoa" id="CapteP126521"/>
    </source>
</evidence>
<reference evidence="4" key="3">
    <citation type="submission" date="2015-06" db="UniProtKB">
        <authorList>
            <consortium name="EnsemblMetazoa"/>
        </authorList>
    </citation>
    <scope>IDENTIFICATION</scope>
</reference>
<dbReference type="SUPFAM" id="SSF82895">
    <property type="entry name" value="TSP-1 type 1 repeat"/>
    <property type="match status" value="2"/>
</dbReference>
<keyword evidence="1" id="KW-0677">Repeat</keyword>
<dbReference type="PROSITE" id="PS50092">
    <property type="entry name" value="TSP1"/>
    <property type="match status" value="1"/>
</dbReference>
<accession>R7U232</accession>
<evidence type="ECO:0000256" key="1">
    <source>
        <dbReference type="ARBA" id="ARBA00022737"/>
    </source>
</evidence>
<organism evidence="3">
    <name type="scientific">Capitella teleta</name>
    <name type="common">Polychaete worm</name>
    <dbReference type="NCBI Taxonomy" id="283909"/>
    <lineage>
        <taxon>Eukaryota</taxon>
        <taxon>Metazoa</taxon>
        <taxon>Spiralia</taxon>
        <taxon>Lophotrochozoa</taxon>
        <taxon>Annelida</taxon>
        <taxon>Polychaeta</taxon>
        <taxon>Sedentaria</taxon>
        <taxon>Scolecida</taxon>
        <taxon>Capitellidae</taxon>
        <taxon>Capitella</taxon>
    </lineage>
</organism>
<gene>
    <name evidence="3" type="ORF">CAPTEDRAFT_126521</name>
</gene>
<name>R7U232_CAPTE</name>
<dbReference type="InterPro" id="IPR000884">
    <property type="entry name" value="TSP1_rpt"/>
</dbReference>
<dbReference type="PANTHER" id="PTHR22906:SF46">
    <property type="entry name" value="HEMICENTIN-1-LIKE"/>
    <property type="match status" value="1"/>
</dbReference>
<dbReference type="EMBL" id="AMQN01009856">
    <property type="status" value="NOT_ANNOTATED_CDS"/>
    <property type="molecule type" value="Genomic_DNA"/>
</dbReference>
<dbReference type="Proteomes" id="UP000014760">
    <property type="component" value="Unassembled WGS sequence"/>
</dbReference>
<evidence type="ECO:0008006" key="6">
    <source>
        <dbReference type="Google" id="ProtNLM"/>
    </source>
</evidence>
<protein>
    <recommendedName>
        <fullName evidence="6">ADAMTS cysteine-rich domain-containing protein</fullName>
    </recommendedName>
</protein>
<dbReference type="Gene3D" id="2.20.100.10">
    <property type="entry name" value="Thrombospondin type-1 (TSP1) repeat"/>
    <property type="match status" value="2"/>
</dbReference>
<keyword evidence="2" id="KW-1015">Disulfide bond</keyword>